<feature type="transmembrane region" description="Helical" evidence="1">
    <location>
        <begin position="38"/>
        <end position="60"/>
    </location>
</feature>
<proteinExistence type="predicted"/>
<reference evidence="3" key="1">
    <citation type="submission" date="2019-01" db="EMBL/GenBank/DDBJ databases">
        <title>Cytophagaceae bacterium strain CAR-16.</title>
        <authorList>
            <person name="Chen W.-M."/>
        </authorList>
    </citation>
    <scope>NUCLEOTIDE SEQUENCE [LARGE SCALE GENOMIC DNA]</scope>
    <source>
        <strain evidence="3">LLJ-11</strain>
    </source>
</reference>
<name>A0A4Q1K2Q1_9FLAO</name>
<dbReference type="EMBL" id="SBKO01000002">
    <property type="protein sequence ID" value="RXR19320.1"/>
    <property type="molecule type" value="Genomic_DNA"/>
</dbReference>
<protein>
    <submittedName>
        <fullName evidence="2">Uncharacterized protein</fullName>
    </submittedName>
</protein>
<evidence type="ECO:0000313" key="3">
    <source>
        <dbReference type="Proteomes" id="UP000290283"/>
    </source>
</evidence>
<keyword evidence="1" id="KW-0472">Membrane</keyword>
<accession>A0A4Q1K2Q1</accession>
<gene>
    <name evidence="2" type="ORF">EQG63_07710</name>
</gene>
<comment type="caution">
    <text evidence="2">The sequence shown here is derived from an EMBL/GenBank/DDBJ whole genome shotgun (WGS) entry which is preliminary data.</text>
</comment>
<dbReference type="Proteomes" id="UP000290283">
    <property type="component" value="Unassembled WGS sequence"/>
</dbReference>
<dbReference type="AlphaFoldDB" id="A0A4Q1K2Q1"/>
<sequence>MFSLGQIQFAVFFAITFIIVMIFSYRKDLKLHQQYYKGSIWILFFFLLFIAGLFVVKTLLKD</sequence>
<evidence type="ECO:0000313" key="2">
    <source>
        <dbReference type="EMBL" id="RXR19320.1"/>
    </source>
</evidence>
<keyword evidence="3" id="KW-1185">Reference proteome</keyword>
<evidence type="ECO:0000256" key="1">
    <source>
        <dbReference type="SAM" id="Phobius"/>
    </source>
</evidence>
<keyword evidence="1" id="KW-1133">Transmembrane helix</keyword>
<organism evidence="2 3">
    <name type="scientific">Flavobacterium amnicola</name>
    <dbReference type="NCBI Taxonomy" id="2506422"/>
    <lineage>
        <taxon>Bacteria</taxon>
        <taxon>Pseudomonadati</taxon>
        <taxon>Bacteroidota</taxon>
        <taxon>Flavobacteriia</taxon>
        <taxon>Flavobacteriales</taxon>
        <taxon>Flavobacteriaceae</taxon>
        <taxon>Flavobacterium</taxon>
    </lineage>
</organism>
<feature type="transmembrane region" description="Helical" evidence="1">
    <location>
        <begin position="6"/>
        <end position="26"/>
    </location>
</feature>
<keyword evidence="1" id="KW-0812">Transmembrane</keyword>